<dbReference type="Proteomes" id="UP000253868">
    <property type="component" value="Chromosome"/>
</dbReference>
<name>A0A345I299_9ACTN</name>
<dbReference type="InterPro" id="IPR013611">
    <property type="entry name" value="Transp-assoc_OB_typ2"/>
</dbReference>
<dbReference type="GO" id="GO:0005524">
    <property type="term" value="F:ATP binding"/>
    <property type="evidence" value="ECO:0007669"/>
    <property type="project" value="UniProtKB-KW"/>
</dbReference>
<dbReference type="InterPro" id="IPR017871">
    <property type="entry name" value="ABC_transporter-like_CS"/>
</dbReference>
<evidence type="ECO:0000256" key="1">
    <source>
        <dbReference type="ARBA" id="ARBA00022448"/>
    </source>
</evidence>
<dbReference type="PROSITE" id="PS00211">
    <property type="entry name" value="ABC_TRANSPORTER_1"/>
    <property type="match status" value="1"/>
</dbReference>
<evidence type="ECO:0000313" key="5">
    <source>
        <dbReference type="EMBL" id="AXG83073.1"/>
    </source>
</evidence>
<dbReference type="InterPro" id="IPR003593">
    <property type="entry name" value="AAA+_ATPase"/>
</dbReference>
<keyword evidence="3 5" id="KW-0067">ATP-binding</keyword>
<evidence type="ECO:0000313" key="6">
    <source>
        <dbReference type="Proteomes" id="UP000253868"/>
    </source>
</evidence>
<dbReference type="KEGG" id="spad:DVK44_33565"/>
<dbReference type="SUPFAM" id="SSF50331">
    <property type="entry name" value="MOP-like"/>
    <property type="match status" value="1"/>
</dbReference>
<dbReference type="AlphaFoldDB" id="A0A345I299"/>
<dbReference type="GO" id="GO:0043190">
    <property type="term" value="C:ATP-binding cassette (ABC) transporter complex"/>
    <property type="evidence" value="ECO:0007669"/>
    <property type="project" value="InterPro"/>
</dbReference>
<dbReference type="Pfam" id="PF00005">
    <property type="entry name" value="ABC_tran"/>
    <property type="match status" value="1"/>
</dbReference>
<dbReference type="PANTHER" id="PTHR42781:SF4">
    <property type="entry name" value="SPERMIDINE_PUTRESCINE IMPORT ATP-BINDING PROTEIN POTA"/>
    <property type="match status" value="1"/>
</dbReference>
<organism evidence="5 6">
    <name type="scientific">Streptomyces paludis</name>
    <dbReference type="NCBI Taxonomy" id="2282738"/>
    <lineage>
        <taxon>Bacteria</taxon>
        <taxon>Bacillati</taxon>
        <taxon>Actinomycetota</taxon>
        <taxon>Actinomycetes</taxon>
        <taxon>Kitasatosporales</taxon>
        <taxon>Streptomycetaceae</taxon>
        <taxon>Streptomyces</taxon>
    </lineage>
</organism>
<dbReference type="InterPro" id="IPR027417">
    <property type="entry name" value="P-loop_NTPase"/>
</dbReference>
<evidence type="ECO:0000256" key="3">
    <source>
        <dbReference type="ARBA" id="ARBA00022840"/>
    </source>
</evidence>
<evidence type="ECO:0000259" key="4">
    <source>
        <dbReference type="PROSITE" id="PS50893"/>
    </source>
</evidence>
<dbReference type="FunFam" id="3.40.50.300:FF:000133">
    <property type="entry name" value="Spermidine/putrescine import ATP-binding protein PotA"/>
    <property type="match status" value="1"/>
</dbReference>
<dbReference type="Gene3D" id="3.40.50.300">
    <property type="entry name" value="P-loop containing nucleotide triphosphate hydrolases"/>
    <property type="match status" value="1"/>
</dbReference>
<dbReference type="InterPro" id="IPR008995">
    <property type="entry name" value="Mo/tungstate-bd_C_term_dom"/>
</dbReference>
<accession>A0A345I299</accession>
<reference evidence="6" key="1">
    <citation type="submission" date="2018-07" db="EMBL/GenBank/DDBJ databases">
        <authorList>
            <person name="Zhao J."/>
        </authorList>
    </citation>
    <scope>NUCLEOTIDE SEQUENCE [LARGE SCALE GENOMIC DNA]</scope>
    <source>
        <strain evidence="6">GSSD-12</strain>
    </source>
</reference>
<sequence length="349" mass="36946">MDHVELRVERGEFFSLLGPSGCGKTTALRIIAGLEEADEGRVRIDGADVSRVPAHRRPTNLVFQQGALFPHMDVARNVAFGLKAEHTGREETARRVAEVLDVVGMGAFAGRAPSTLSGGQRQRVAIARALVKRPRVLLLDEPLSALDLGLQLRMRRELRALQRRTATTFVCVTHNQAEAMEMSDRIAVMARGRIEQIGTAEELYRTPVSRFVAEFIGENNLFTVTGTEPGPAGATPAGPARYAVAAADGLRLPLPGDTGAAPDTVAAVRPESFRITPPDSPDAAVRAVVRSAGFLGARVRVVLETSEGREILADTSGTGTIPAVGESVGLAVDASDVVVLPGTGPGSPR</sequence>
<dbReference type="InterPro" id="IPR003439">
    <property type="entry name" value="ABC_transporter-like_ATP-bd"/>
</dbReference>
<evidence type="ECO:0000256" key="2">
    <source>
        <dbReference type="ARBA" id="ARBA00022741"/>
    </source>
</evidence>
<dbReference type="SUPFAM" id="SSF52540">
    <property type="entry name" value="P-loop containing nucleoside triphosphate hydrolases"/>
    <property type="match status" value="1"/>
</dbReference>
<dbReference type="Gene3D" id="2.40.50.100">
    <property type="match status" value="1"/>
</dbReference>
<proteinExistence type="predicted"/>
<protein>
    <submittedName>
        <fullName evidence="5">ABC transporter ATP-binding protein</fullName>
    </submittedName>
</protein>
<dbReference type="PROSITE" id="PS50893">
    <property type="entry name" value="ABC_TRANSPORTER_2"/>
    <property type="match status" value="1"/>
</dbReference>
<dbReference type="OrthoDB" id="9802264at2"/>
<dbReference type="GO" id="GO:0016887">
    <property type="term" value="F:ATP hydrolysis activity"/>
    <property type="evidence" value="ECO:0007669"/>
    <property type="project" value="InterPro"/>
</dbReference>
<dbReference type="EMBL" id="CP031194">
    <property type="protein sequence ID" value="AXG83073.1"/>
    <property type="molecule type" value="Genomic_DNA"/>
</dbReference>
<feature type="domain" description="ABC transporter" evidence="4">
    <location>
        <begin position="1"/>
        <end position="216"/>
    </location>
</feature>
<dbReference type="Pfam" id="PF08402">
    <property type="entry name" value="TOBE_2"/>
    <property type="match status" value="1"/>
</dbReference>
<keyword evidence="1" id="KW-0813">Transport</keyword>
<keyword evidence="6" id="KW-1185">Reference proteome</keyword>
<dbReference type="GO" id="GO:0022857">
    <property type="term" value="F:transmembrane transporter activity"/>
    <property type="evidence" value="ECO:0007669"/>
    <property type="project" value="InterPro"/>
</dbReference>
<dbReference type="SMART" id="SM00382">
    <property type="entry name" value="AAA"/>
    <property type="match status" value="1"/>
</dbReference>
<dbReference type="InterPro" id="IPR050093">
    <property type="entry name" value="ABC_SmlMolc_Importer"/>
</dbReference>
<keyword evidence="2" id="KW-0547">Nucleotide-binding</keyword>
<gene>
    <name evidence="5" type="ORF">DVK44_33565</name>
</gene>
<dbReference type="PANTHER" id="PTHR42781">
    <property type="entry name" value="SPERMIDINE/PUTRESCINE IMPORT ATP-BINDING PROTEIN POTA"/>
    <property type="match status" value="1"/>
</dbReference>